<keyword evidence="3" id="KW-1185">Reference proteome</keyword>
<dbReference type="OrthoDB" id="8296179at2"/>
<evidence type="ECO:0000313" key="2">
    <source>
        <dbReference type="EMBL" id="GGA54320.1"/>
    </source>
</evidence>
<feature type="transmembrane region" description="Helical" evidence="1">
    <location>
        <begin position="83"/>
        <end position="99"/>
    </location>
</feature>
<dbReference type="RefSeq" id="WP_127072040.1">
    <property type="nucleotide sequence ID" value="NZ_BMKB01000004.1"/>
</dbReference>
<evidence type="ECO:0000256" key="1">
    <source>
        <dbReference type="SAM" id="Phobius"/>
    </source>
</evidence>
<comment type="caution">
    <text evidence="2">The sequence shown here is derived from an EMBL/GenBank/DDBJ whole genome shotgun (WGS) entry which is preliminary data.</text>
</comment>
<dbReference type="Proteomes" id="UP000596977">
    <property type="component" value="Unassembled WGS sequence"/>
</dbReference>
<accession>A0A916VZJ4</accession>
<dbReference type="AlphaFoldDB" id="A0A916VZJ4"/>
<name>A0A916VZJ4_9HYPH</name>
<gene>
    <name evidence="2" type="ORF">GCM10011499_25610</name>
</gene>
<keyword evidence="1" id="KW-0812">Transmembrane</keyword>
<reference evidence="2 3" key="1">
    <citation type="journal article" date="2014" name="Int. J. Syst. Evol. Microbiol.">
        <title>Complete genome sequence of Corynebacterium casei LMG S-19264T (=DSM 44701T), isolated from a smear-ripened cheese.</title>
        <authorList>
            <consortium name="US DOE Joint Genome Institute (JGI-PGF)"/>
            <person name="Walter F."/>
            <person name="Albersmeier A."/>
            <person name="Kalinowski J."/>
            <person name="Ruckert C."/>
        </authorList>
    </citation>
    <scope>NUCLEOTIDE SEQUENCE [LARGE SCALE GENOMIC DNA]</scope>
    <source>
        <strain evidence="2 3">CGMCC 1.15896</strain>
    </source>
</reference>
<sequence>MSDSAPRYVTIARAYGPSEAAIAISLLRGSGIEVVSDGWQTNVVVWHWAHAMGGTHLRVRPEDVSAALELLDAHGPVAPDRSALWRFIVALIVVFWAGIPPPPTGFYRAEPQNVVTRRSQS</sequence>
<organism evidence="2 3">
    <name type="scientific">Pelagibacterium lentulum</name>
    <dbReference type="NCBI Taxonomy" id="2029865"/>
    <lineage>
        <taxon>Bacteria</taxon>
        <taxon>Pseudomonadati</taxon>
        <taxon>Pseudomonadota</taxon>
        <taxon>Alphaproteobacteria</taxon>
        <taxon>Hyphomicrobiales</taxon>
        <taxon>Devosiaceae</taxon>
        <taxon>Pelagibacterium</taxon>
    </lineage>
</organism>
<protein>
    <recommendedName>
        <fullName evidence="4">DUF2007 domain-containing protein</fullName>
    </recommendedName>
</protein>
<dbReference type="EMBL" id="BMKB01000004">
    <property type="protein sequence ID" value="GGA54320.1"/>
    <property type="molecule type" value="Genomic_DNA"/>
</dbReference>
<evidence type="ECO:0008006" key="4">
    <source>
        <dbReference type="Google" id="ProtNLM"/>
    </source>
</evidence>
<evidence type="ECO:0000313" key="3">
    <source>
        <dbReference type="Proteomes" id="UP000596977"/>
    </source>
</evidence>
<keyword evidence="1" id="KW-0472">Membrane</keyword>
<keyword evidence="1" id="KW-1133">Transmembrane helix</keyword>
<proteinExistence type="predicted"/>